<proteinExistence type="predicted"/>
<feature type="region of interest" description="Disordered" evidence="1">
    <location>
        <begin position="1"/>
        <end position="24"/>
    </location>
</feature>
<keyword evidence="2" id="KW-1133">Transmembrane helix</keyword>
<organism evidence="4 5">
    <name type="scientific">Epicoccum nigrum</name>
    <name type="common">Soil fungus</name>
    <name type="synonym">Epicoccum purpurascens</name>
    <dbReference type="NCBI Taxonomy" id="105696"/>
    <lineage>
        <taxon>Eukaryota</taxon>
        <taxon>Fungi</taxon>
        <taxon>Dikarya</taxon>
        <taxon>Ascomycota</taxon>
        <taxon>Pezizomycotina</taxon>
        <taxon>Dothideomycetes</taxon>
        <taxon>Pleosporomycetidae</taxon>
        <taxon>Pleosporales</taxon>
        <taxon>Pleosporineae</taxon>
        <taxon>Didymellaceae</taxon>
        <taxon>Epicoccum</taxon>
    </lineage>
</organism>
<dbReference type="InterPro" id="IPR046623">
    <property type="entry name" value="DUF6536"/>
</dbReference>
<dbReference type="STRING" id="105696.A0A1Y2M027"/>
<feature type="transmembrane region" description="Helical" evidence="2">
    <location>
        <begin position="732"/>
        <end position="759"/>
    </location>
</feature>
<keyword evidence="2" id="KW-0472">Membrane</keyword>
<gene>
    <name evidence="4" type="ORF">B5807_05697</name>
</gene>
<feature type="domain" description="DUF6536" evidence="3">
    <location>
        <begin position="101"/>
        <end position="252"/>
    </location>
</feature>
<dbReference type="PANTHER" id="PTHR35395">
    <property type="entry name" value="DUF6536 DOMAIN-CONTAINING PROTEIN"/>
    <property type="match status" value="1"/>
</dbReference>
<evidence type="ECO:0000256" key="1">
    <source>
        <dbReference type="SAM" id="MobiDB-lite"/>
    </source>
</evidence>
<dbReference type="InParanoid" id="A0A1Y2M027"/>
<sequence>MLLPQRFQRVPHHENGSDQDIILPTYPSQTKTDTTNDKEAHYGGVYEAMHADTEYMGGASGNLQYTVTHRKTWVERLEHLEHQRFGTRLVAFIYDNFVAGWRAGLHRAFLLSLVALVINASIFLWLYVEFDHPGGTGLIVSSNCGNIGRIETGIKVGLNVISTLILGASTYAMQGTTSPTREEVDAAHKKGKWLEIGTQSWRNLGYVRRRHAAIWAALAFTSLPLHLIFNAVFFHTTEMYQYAVAVVSRDFVDNTAFQVTPENSSPALRFPDEQLQWVSTTDPCNGNSCYWDVKDDTLIVQFLNGVRNSSRRVDVSTSALIDAVQKDQALVYEKLTDEECFNGFANGFMQSYSDVLVVSKTMQTEDPILWTRYPQRTMSEDKKDTHRDPFHWICHDELVASNYTRTDRCSRNYARKWVQPKNWTTDDWTVYGHPVDHCFARIAPELCHLQYNASIMLAVALFSLCKVLAIAVLVFTHPDGDFLRTLGDAVTSYLKRSDPTTEDMCLVSSAQIRKFGLPTGADAPHIVTKTRRRWLVGPKLQETATIPYAPQVFTNTHPRWWTSANTTEFFSTVGISFAYILILSSTLYWAISETNGNAFDTGLGGGANIQSLASLRRDDPRAAVVVSTILTANIPQLGFSLLYVAYHNIWSKLLVAQEFDRLTTHKKGLRISDRPHGQQRPSHFFTLPARYALPLMACSAALHYFCSQSLFMARFDGVRNGEVDWLDQMVRLGYNAAGMIALISVNVVMMGVTVCIAGFRRLSTEMGEMSMSAVVSAACHLQRYEAEPWLQAVQWGDVSGDGAGEVAGGGFVRHAAFTSLLAERPREGIVYR</sequence>
<dbReference type="AlphaFoldDB" id="A0A1Y2M027"/>
<dbReference type="Pfam" id="PF20163">
    <property type="entry name" value="DUF6536"/>
    <property type="match status" value="1"/>
</dbReference>
<evidence type="ECO:0000259" key="3">
    <source>
        <dbReference type="Pfam" id="PF20163"/>
    </source>
</evidence>
<keyword evidence="2" id="KW-0812">Transmembrane</keyword>
<feature type="transmembrane region" description="Helical" evidence="2">
    <location>
        <begin position="455"/>
        <end position="475"/>
    </location>
</feature>
<dbReference type="PANTHER" id="PTHR35395:SF1">
    <property type="entry name" value="DUF6536 DOMAIN-CONTAINING PROTEIN"/>
    <property type="match status" value="1"/>
</dbReference>
<dbReference type="OMA" id="NFMRGET"/>
<dbReference type="EMBL" id="KZ107844">
    <property type="protein sequence ID" value="OSS49476.1"/>
    <property type="molecule type" value="Genomic_DNA"/>
</dbReference>
<reference evidence="4 5" key="1">
    <citation type="journal article" date="2017" name="Genome Announc.">
        <title>Genome sequence of the saprophytic ascomycete Epicoccum nigrum ICMP 19927 strain isolated from New Zealand.</title>
        <authorList>
            <person name="Fokin M."/>
            <person name="Fleetwood D."/>
            <person name="Weir B.S."/>
            <person name="Villas-Boas S.G."/>
        </authorList>
    </citation>
    <scope>NUCLEOTIDE SEQUENCE [LARGE SCALE GENOMIC DNA]</scope>
    <source>
        <strain evidence="4 5">ICMP 19927</strain>
    </source>
</reference>
<protein>
    <recommendedName>
        <fullName evidence="3">DUF6536 domain-containing protein</fullName>
    </recommendedName>
</protein>
<feature type="transmembrane region" description="Helical" evidence="2">
    <location>
        <begin position="569"/>
        <end position="591"/>
    </location>
</feature>
<feature type="transmembrane region" description="Helical" evidence="2">
    <location>
        <begin position="622"/>
        <end position="646"/>
    </location>
</feature>
<evidence type="ECO:0000313" key="5">
    <source>
        <dbReference type="Proteomes" id="UP000193240"/>
    </source>
</evidence>
<feature type="transmembrane region" description="Helical" evidence="2">
    <location>
        <begin position="108"/>
        <end position="128"/>
    </location>
</feature>
<keyword evidence="5" id="KW-1185">Reference proteome</keyword>
<dbReference type="Proteomes" id="UP000193240">
    <property type="component" value="Unassembled WGS sequence"/>
</dbReference>
<evidence type="ECO:0000256" key="2">
    <source>
        <dbReference type="SAM" id="Phobius"/>
    </source>
</evidence>
<name>A0A1Y2M027_EPING</name>
<feature type="transmembrane region" description="Helical" evidence="2">
    <location>
        <begin position="212"/>
        <end position="234"/>
    </location>
</feature>
<evidence type="ECO:0000313" key="4">
    <source>
        <dbReference type="EMBL" id="OSS49476.1"/>
    </source>
</evidence>
<accession>A0A1Y2M027</accession>